<sequence length="627" mass="66439">MMRAPALPASTVSQRLPARVLICLNSWAMRLVGVIAVALMVIETFVLLAGVISRYVLHSPLIWSDELASSLFIWLAMFGAVLALDRGEHMRMSALVNKLPEAWRGFSETLSALIVCLFVAMIISPAMQHSHEQMWITTPALGIPDGVRAAALPVGAMLMLLAAVARMARYSTVRQFMAGLAVVGAVAAALWLAQPLLAAMGNYNLVVFFLVLLGACVFGGIPIAFAFGTATMAYLALATHAPLSIVVGRMDEGMSHMVLLAVPLFVLLGVVLQLSGMARTLIDFMASLLGHVRGGLQYVLLGAMFLVSGISGSKVADMAAVAPALFPEMKRRGSKPEELAALLSATGAMTETIPPSLVLITIGAVCSVSITALFIGGLMPAVVATLAIAVVCWWRSRKEEGPKIERAPLSRVAKTFLIALPALALPLLIRVAVLEGAATATEVSTIGVAYVVLVGLVMHLFMRHIEWRRLYPMLLEAAALSGAILLIIGMASAMAWALTQSGFSQSLVELIEDIPGGVIGFMVVTILTFLILGSVLEGIPAIVLFGPLMFPLAEMLGIHPVHYAMVVILAMGVGLFAPPLGVGFYAACAISKTSSDHVIRRVWGYLGALLVALVVVACFPWISIGFL</sequence>
<feature type="transmembrane region" description="Helical" evidence="9">
    <location>
        <begin position="602"/>
        <end position="624"/>
    </location>
</feature>
<feature type="domain" description="TRAP C4-dicarboxylate transport system permease DctM subunit" evidence="11">
    <location>
        <begin position="211"/>
        <end position="622"/>
    </location>
</feature>
<comment type="function">
    <text evidence="8">Part of the tripartite ATP-independent periplasmic (TRAP) transport system.</text>
</comment>
<comment type="subcellular location">
    <subcellularLocation>
        <location evidence="1 8">Cell inner membrane</location>
        <topology evidence="1 8">Multi-pass membrane protein</topology>
    </subcellularLocation>
</comment>
<dbReference type="Proteomes" id="UP000298551">
    <property type="component" value="Chromosome"/>
</dbReference>
<evidence type="ECO:0000256" key="1">
    <source>
        <dbReference type="ARBA" id="ARBA00004429"/>
    </source>
</evidence>
<feature type="transmembrane region" description="Helical" evidence="9">
    <location>
        <begin position="514"/>
        <end position="532"/>
    </location>
</feature>
<dbReference type="Pfam" id="PF06808">
    <property type="entry name" value="DctM"/>
    <property type="match status" value="1"/>
</dbReference>
<dbReference type="Pfam" id="PF04290">
    <property type="entry name" value="DctQ"/>
    <property type="match status" value="1"/>
</dbReference>
<reference evidence="13" key="1">
    <citation type="submission" date="2019-04" db="EMBL/GenBank/DDBJ databases">
        <title>Genome sequence of Pseudomonas putida 1290, an auxin catabolizing strain.</title>
        <authorList>
            <person name="Laird T.S."/>
            <person name="Leveau J.H.J."/>
        </authorList>
    </citation>
    <scope>NUCLEOTIDE SEQUENCE [LARGE SCALE GENOMIC DNA]</scope>
    <source>
        <strain evidence="13">1290</strain>
    </source>
</reference>
<dbReference type="AlphaFoldDB" id="A0A4D6XAG1"/>
<proteinExistence type="predicted"/>
<feature type="transmembrane region" description="Helical" evidence="9">
    <location>
        <begin position="258"/>
        <end position="278"/>
    </location>
</feature>
<evidence type="ECO:0000313" key="12">
    <source>
        <dbReference type="EMBL" id="QCI12879.1"/>
    </source>
</evidence>
<feature type="transmembrane region" description="Helical" evidence="9">
    <location>
        <begin position="67"/>
        <end position="84"/>
    </location>
</feature>
<dbReference type="OrthoDB" id="8627919at2"/>
<gene>
    <name evidence="12" type="ORF">E6B08_16515</name>
</gene>
<accession>A0A4D6XAG1</accession>
<evidence type="ECO:0000256" key="3">
    <source>
        <dbReference type="ARBA" id="ARBA00022475"/>
    </source>
</evidence>
<feature type="transmembrane region" description="Helical" evidence="9">
    <location>
        <begin position="205"/>
        <end position="237"/>
    </location>
</feature>
<organism evidence="12 13">
    <name type="scientific">Pseudomonas putida</name>
    <name type="common">Arthrobacter siderocapsulatus</name>
    <dbReference type="NCBI Taxonomy" id="303"/>
    <lineage>
        <taxon>Bacteria</taxon>
        <taxon>Pseudomonadati</taxon>
        <taxon>Pseudomonadota</taxon>
        <taxon>Gammaproteobacteria</taxon>
        <taxon>Pseudomonadales</taxon>
        <taxon>Pseudomonadaceae</taxon>
        <taxon>Pseudomonas</taxon>
    </lineage>
</organism>
<feature type="transmembrane region" description="Helical" evidence="9">
    <location>
        <begin position="474"/>
        <end position="498"/>
    </location>
</feature>
<dbReference type="InterPro" id="IPR004681">
    <property type="entry name" value="TRAP_DctM"/>
</dbReference>
<evidence type="ECO:0000256" key="9">
    <source>
        <dbReference type="SAM" id="Phobius"/>
    </source>
</evidence>
<dbReference type="RefSeq" id="WP_136915032.1">
    <property type="nucleotide sequence ID" value="NZ_CP039371.1"/>
</dbReference>
<evidence type="ECO:0000256" key="2">
    <source>
        <dbReference type="ARBA" id="ARBA00022448"/>
    </source>
</evidence>
<protein>
    <submittedName>
        <fullName evidence="12">TRAP transporter large permease subunit</fullName>
    </submittedName>
</protein>
<feature type="transmembrane region" description="Helical" evidence="9">
    <location>
        <begin position="564"/>
        <end position="590"/>
    </location>
</feature>
<evidence type="ECO:0000256" key="6">
    <source>
        <dbReference type="ARBA" id="ARBA00022989"/>
    </source>
</evidence>
<feature type="transmembrane region" description="Helical" evidence="9">
    <location>
        <begin position="445"/>
        <end position="462"/>
    </location>
</feature>
<feature type="domain" description="Tripartite ATP-independent periplasmic transporters DctQ component" evidence="10">
    <location>
        <begin position="45"/>
        <end position="169"/>
    </location>
</feature>
<keyword evidence="3" id="KW-1003">Cell membrane</keyword>
<dbReference type="GO" id="GO:0005886">
    <property type="term" value="C:plasma membrane"/>
    <property type="evidence" value="ECO:0007669"/>
    <property type="project" value="UniProtKB-SubCell"/>
</dbReference>
<evidence type="ECO:0000256" key="5">
    <source>
        <dbReference type="ARBA" id="ARBA00022692"/>
    </source>
</evidence>
<keyword evidence="6 9" id="KW-1133">Transmembrane helix</keyword>
<feature type="transmembrane region" description="Helical" evidence="9">
    <location>
        <begin position="539"/>
        <end position="558"/>
    </location>
</feature>
<dbReference type="PANTHER" id="PTHR33362">
    <property type="entry name" value="SIALIC ACID TRAP TRANSPORTER PERMEASE PROTEIN SIAT-RELATED"/>
    <property type="match status" value="1"/>
</dbReference>
<keyword evidence="4 8" id="KW-0997">Cell inner membrane</keyword>
<keyword evidence="7 9" id="KW-0472">Membrane</keyword>
<feature type="transmembrane region" description="Helical" evidence="9">
    <location>
        <begin position="370"/>
        <end position="394"/>
    </location>
</feature>
<evidence type="ECO:0000259" key="11">
    <source>
        <dbReference type="Pfam" id="PF06808"/>
    </source>
</evidence>
<evidence type="ECO:0000313" key="13">
    <source>
        <dbReference type="Proteomes" id="UP000298551"/>
    </source>
</evidence>
<evidence type="ECO:0000256" key="8">
    <source>
        <dbReference type="RuleBase" id="RU369079"/>
    </source>
</evidence>
<dbReference type="InterPro" id="IPR055348">
    <property type="entry name" value="DctQ"/>
</dbReference>
<name>A0A4D6XAG1_PSEPU</name>
<feature type="transmembrane region" description="Helical" evidence="9">
    <location>
        <begin position="176"/>
        <end position="193"/>
    </location>
</feature>
<feature type="transmembrane region" description="Helical" evidence="9">
    <location>
        <begin position="339"/>
        <end position="364"/>
    </location>
</feature>
<feature type="transmembrane region" description="Helical" evidence="9">
    <location>
        <begin position="415"/>
        <end position="433"/>
    </location>
</feature>
<dbReference type="NCBIfam" id="TIGR00786">
    <property type="entry name" value="dctM"/>
    <property type="match status" value="1"/>
</dbReference>
<feature type="transmembrane region" description="Helical" evidence="9">
    <location>
        <begin position="147"/>
        <end position="164"/>
    </location>
</feature>
<dbReference type="InterPro" id="IPR010656">
    <property type="entry name" value="DctM"/>
</dbReference>
<keyword evidence="5 9" id="KW-0812">Transmembrane</keyword>
<dbReference type="GO" id="GO:0022857">
    <property type="term" value="F:transmembrane transporter activity"/>
    <property type="evidence" value="ECO:0007669"/>
    <property type="project" value="UniProtKB-UniRule"/>
</dbReference>
<evidence type="ECO:0000256" key="4">
    <source>
        <dbReference type="ARBA" id="ARBA00022519"/>
    </source>
</evidence>
<dbReference type="EMBL" id="CP039371">
    <property type="protein sequence ID" value="QCI12879.1"/>
    <property type="molecule type" value="Genomic_DNA"/>
</dbReference>
<evidence type="ECO:0000256" key="7">
    <source>
        <dbReference type="ARBA" id="ARBA00023136"/>
    </source>
</evidence>
<feature type="transmembrane region" description="Helical" evidence="9">
    <location>
        <begin position="298"/>
        <end position="327"/>
    </location>
</feature>
<evidence type="ECO:0000259" key="10">
    <source>
        <dbReference type="Pfam" id="PF04290"/>
    </source>
</evidence>
<feature type="transmembrane region" description="Helical" evidence="9">
    <location>
        <begin position="105"/>
        <end position="127"/>
    </location>
</feature>
<dbReference type="PANTHER" id="PTHR33362:SF2">
    <property type="entry name" value="TRAP TRANSPORTER LARGE PERMEASE PROTEIN"/>
    <property type="match status" value="1"/>
</dbReference>
<feature type="transmembrane region" description="Helical" evidence="9">
    <location>
        <begin position="31"/>
        <end position="55"/>
    </location>
</feature>
<keyword evidence="2 8" id="KW-0813">Transport</keyword>